<name>A0A2P2NV02_RHIMU</name>
<proteinExistence type="predicted"/>
<sequence>MSLPQPSTFSVSIPIIPNSWFRYSAPRQGSTPFMMCSIVAVAITDGR</sequence>
<dbReference type="EMBL" id="GGEC01065854">
    <property type="protein sequence ID" value="MBX46338.1"/>
    <property type="molecule type" value="Transcribed_RNA"/>
</dbReference>
<organism evidence="1">
    <name type="scientific">Rhizophora mucronata</name>
    <name type="common">Asiatic mangrove</name>
    <dbReference type="NCBI Taxonomy" id="61149"/>
    <lineage>
        <taxon>Eukaryota</taxon>
        <taxon>Viridiplantae</taxon>
        <taxon>Streptophyta</taxon>
        <taxon>Embryophyta</taxon>
        <taxon>Tracheophyta</taxon>
        <taxon>Spermatophyta</taxon>
        <taxon>Magnoliopsida</taxon>
        <taxon>eudicotyledons</taxon>
        <taxon>Gunneridae</taxon>
        <taxon>Pentapetalae</taxon>
        <taxon>rosids</taxon>
        <taxon>fabids</taxon>
        <taxon>Malpighiales</taxon>
        <taxon>Rhizophoraceae</taxon>
        <taxon>Rhizophora</taxon>
    </lineage>
</organism>
<protein>
    <submittedName>
        <fullName evidence="1">Uncharacterized protein</fullName>
    </submittedName>
</protein>
<accession>A0A2P2NV02</accession>
<dbReference type="AlphaFoldDB" id="A0A2P2NV02"/>
<reference evidence="1" key="1">
    <citation type="submission" date="2018-02" db="EMBL/GenBank/DDBJ databases">
        <title>Rhizophora mucronata_Transcriptome.</title>
        <authorList>
            <person name="Meera S.P."/>
            <person name="Sreeshan A."/>
            <person name="Augustine A."/>
        </authorList>
    </citation>
    <scope>NUCLEOTIDE SEQUENCE</scope>
    <source>
        <tissue evidence="1">Leaf</tissue>
    </source>
</reference>
<evidence type="ECO:0000313" key="1">
    <source>
        <dbReference type="EMBL" id="MBX46338.1"/>
    </source>
</evidence>